<sequence length="72" mass="8094">MCVGIILGVAFLGVGVFLWWRRRQKRSASSRARPQDPQHAYEDAQVWKPSPSPAELHTEVRPVYEMSGSGGR</sequence>
<dbReference type="Proteomes" id="UP001303473">
    <property type="component" value="Unassembled WGS sequence"/>
</dbReference>
<feature type="transmembrane region" description="Helical" evidence="2">
    <location>
        <begin position="6"/>
        <end position="21"/>
    </location>
</feature>
<keyword evidence="4" id="KW-1185">Reference proteome</keyword>
<name>A0AAN6NBN0_9PEZI</name>
<feature type="region of interest" description="Disordered" evidence="1">
    <location>
        <begin position="27"/>
        <end position="72"/>
    </location>
</feature>
<dbReference type="EMBL" id="MU853791">
    <property type="protein sequence ID" value="KAK3940797.1"/>
    <property type="molecule type" value="Genomic_DNA"/>
</dbReference>
<evidence type="ECO:0000256" key="1">
    <source>
        <dbReference type="SAM" id="MobiDB-lite"/>
    </source>
</evidence>
<feature type="compositionally biased region" description="Basic and acidic residues" evidence="1">
    <location>
        <begin position="33"/>
        <end position="42"/>
    </location>
</feature>
<keyword evidence="2" id="KW-1133">Transmembrane helix</keyword>
<evidence type="ECO:0000256" key="2">
    <source>
        <dbReference type="SAM" id="Phobius"/>
    </source>
</evidence>
<dbReference type="CDD" id="cd12087">
    <property type="entry name" value="TM_EGFR-like"/>
    <property type="match status" value="1"/>
</dbReference>
<dbReference type="AlphaFoldDB" id="A0AAN6NBN0"/>
<keyword evidence="2" id="KW-0812">Transmembrane</keyword>
<organism evidence="3 4">
    <name type="scientific">Diplogelasinospora grovesii</name>
    <dbReference type="NCBI Taxonomy" id="303347"/>
    <lineage>
        <taxon>Eukaryota</taxon>
        <taxon>Fungi</taxon>
        <taxon>Dikarya</taxon>
        <taxon>Ascomycota</taxon>
        <taxon>Pezizomycotina</taxon>
        <taxon>Sordariomycetes</taxon>
        <taxon>Sordariomycetidae</taxon>
        <taxon>Sordariales</taxon>
        <taxon>Diplogelasinosporaceae</taxon>
        <taxon>Diplogelasinospora</taxon>
    </lineage>
</organism>
<protein>
    <submittedName>
        <fullName evidence="3">Uncharacterized protein</fullName>
    </submittedName>
</protein>
<accession>A0AAN6NBN0</accession>
<evidence type="ECO:0000313" key="3">
    <source>
        <dbReference type="EMBL" id="KAK3940797.1"/>
    </source>
</evidence>
<gene>
    <name evidence="3" type="ORF">QBC46DRAFT_384241</name>
</gene>
<evidence type="ECO:0000313" key="4">
    <source>
        <dbReference type="Proteomes" id="UP001303473"/>
    </source>
</evidence>
<reference evidence="4" key="1">
    <citation type="journal article" date="2023" name="Mol. Phylogenet. Evol.">
        <title>Genome-scale phylogeny and comparative genomics of the fungal order Sordariales.</title>
        <authorList>
            <person name="Hensen N."/>
            <person name="Bonometti L."/>
            <person name="Westerberg I."/>
            <person name="Brannstrom I.O."/>
            <person name="Guillou S."/>
            <person name="Cros-Aarteil S."/>
            <person name="Calhoun S."/>
            <person name="Haridas S."/>
            <person name="Kuo A."/>
            <person name="Mondo S."/>
            <person name="Pangilinan J."/>
            <person name="Riley R."/>
            <person name="LaButti K."/>
            <person name="Andreopoulos B."/>
            <person name="Lipzen A."/>
            <person name="Chen C."/>
            <person name="Yan M."/>
            <person name="Daum C."/>
            <person name="Ng V."/>
            <person name="Clum A."/>
            <person name="Steindorff A."/>
            <person name="Ohm R.A."/>
            <person name="Martin F."/>
            <person name="Silar P."/>
            <person name="Natvig D.O."/>
            <person name="Lalanne C."/>
            <person name="Gautier V."/>
            <person name="Ament-Velasquez S.L."/>
            <person name="Kruys A."/>
            <person name="Hutchinson M.I."/>
            <person name="Powell A.J."/>
            <person name="Barry K."/>
            <person name="Miller A.N."/>
            <person name="Grigoriev I.V."/>
            <person name="Debuchy R."/>
            <person name="Gladieux P."/>
            <person name="Hiltunen Thoren M."/>
            <person name="Johannesson H."/>
        </authorList>
    </citation>
    <scope>NUCLEOTIDE SEQUENCE [LARGE SCALE GENOMIC DNA]</scope>
    <source>
        <strain evidence="4">CBS 340.73</strain>
    </source>
</reference>
<comment type="caution">
    <text evidence="3">The sequence shown here is derived from an EMBL/GenBank/DDBJ whole genome shotgun (WGS) entry which is preliminary data.</text>
</comment>
<proteinExistence type="predicted"/>
<keyword evidence="2" id="KW-0472">Membrane</keyword>